<dbReference type="Pfam" id="PF06568">
    <property type="entry name" value="YjiS-like"/>
    <property type="match status" value="1"/>
</dbReference>
<keyword evidence="3" id="KW-1185">Reference proteome</keyword>
<evidence type="ECO:0000313" key="3">
    <source>
        <dbReference type="Proteomes" id="UP000669317"/>
    </source>
</evidence>
<dbReference type="InterPro" id="IPR009506">
    <property type="entry name" value="YjiS-like"/>
</dbReference>
<organism evidence="2 3">
    <name type="scientific">Bradyrhizobium vignae</name>
    <dbReference type="NCBI Taxonomy" id="1549949"/>
    <lineage>
        <taxon>Bacteria</taxon>
        <taxon>Pseudomonadati</taxon>
        <taxon>Pseudomonadota</taxon>
        <taxon>Alphaproteobacteria</taxon>
        <taxon>Hyphomicrobiales</taxon>
        <taxon>Nitrobacteraceae</taxon>
        <taxon>Bradyrhizobium</taxon>
    </lineage>
</organism>
<dbReference type="EMBL" id="JAGIKT010000018">
    <property type="protein sequence ID" value="MBP0111528.1"/>
    <property type="molecule type" value="Genomic_DNA"/>
</dbReference>
<accession>A0ABS3ZTN7</accession>
<comment type="caution">
    <text evidence="2">The sequence shown here is derived from an EMBL/GenBank/DDBJ whole genome shotgun (WGS) entry which is preliminary data.</text>
</comment>
<proteinExistence type="predicted"/>
<evidence type="ECO:0000313" key="2">
    <source>
        <dbReference type="EMBL" id="MBP0111528.1"/>
    </source>
</evidence>
<dbReference type="RefSeq" id="WP_209294948.1">
    <property type="nucleotide sequence ID" value="NZ_JAGIKT010000018.1"/>
</dbReference>
<evidence type="ECO:0000259" key="1">
    <source>
        <dbReference type="Pfam" id="PF06568"/>
    </source>
</evidence>
<name>A0ABS3ZTN7_9BRAD</name>
<dbReference type="Proteomes" id="UP000669317">
    <property type="component" value="Unassembled WGS sequence"/>
</dbReference>
<gene>
    <name evidence="2" type="ORF">JWS04_10595</name>
</gene>
<feature type="domain" description="YjiS-like" evidence="1">
    <location>
        <begin position="14"/>
        <end position="49"/>
    </location>
</feature>
<sequence length="60" mass="7225">MLRPARAVSVWRKLAEIIRLRRERARMHCQLAAMSERELLDFGMTRSEIAYELKKPVRRK</sequence>
<reference evidence="2 3" key="1">
    <citation type="submission" date="2021-03" db="EMBL/GenBank/DDBJ databases">
        <title>Genome Sequence of Bradyrhizobium vignae strain ISRA400.</title>
        <authorList>
            <person name="Tisa L.S."/>
            <person name="Svistoonoff S."/>
            <person name="Hocher V."/>
            <person name="Fall S."/>
            <person name="Zaiya A."/>
            <person name="Naing D."/>
            <person name="Niang N."/>
            <person name="Diouf A."/>
            <person name="Dasylva M.C."/>
            <person name="Toure O."/>
            <person name="Gueye M."/>
            <person name="Gully D."/>
            <person name="Tisseyre P."/>
            <person name="Simpson S."/>
            <person name="Morris K."/>
            <person name="Thomas W.K."/>
        </authorList>
    </citation>
    <scope>NUCLEOTIDE SEQUENCE [LARGE SCALE GENOMIC DNA]</scope>
    <source>
        <strain evidence="2 3">ISRA400</strain>
    </source>
</reference>
<protein>
    <submittedName>
        <fullName evidence="2">DUF1127 domain-containing protein</fullName>
    </submittedName>
</protein>